<reference evidence="2" key="1">
    <citation type="submission" date="2015-10" db="EMBL/GenBank/DDBJ databases">
        <authorList>
            <person name="Gilbert D.G."/>
        </authorList>
    </citation>
    <scope>NUCLEOTIDE SEQUENCE</scope>
    <source>
        <strain evidence="2">Phyl III-seqv23</strain>
    </source>
</reference>
<name>A0A0S4V468_RALSL</name>
<organism evidence="2">
    <name type="scientific">Ralstonia solanacearum</name>
    <name type="common">Pseudomonas solanacearum</name>
    <dbReference type="NCBI Taxonomy" id="305"/>
    <lineage>
        <taxon>Bacteria</taxon>
        <taxon>Pseudomonadati</taxon>
        <taxon>Pseudomonadota</taxon>
        <taxon>Betaproteobacteria</taxon>
        <taxon>Burkholderiales</taxon>
        <taxon>Burkholderiaceae</taxon>
        <taxon>Ralstonia</taxon>
        <taxon>Ralstonia solanacearum species complex</taxon>
    </lineage>
</organism>
<feature type="compositionally biased region" description="Acidic residues" evidence="1">
    <location>
        <begin position="22"/>
        <end position="38"/>
    </location>
</feature>
<evidence type="ECO:0000256" key="1">
    <source>
        <dbReference type="SAM" id="MobiDB-lite"/>
    </source>
</evidence>
<dbReference type="AlphaFoldDB" id="A0A0S4V468"/>
<feature type="region of interest" description="Disordered" evidence="1">
    <location>
        <begin position="1"/>
        <end position="51"/>
    </location>
</feature>
<proteinExistence type="predicted"/>
<sequence length="51" mass="6062">MASRNPEYDDNDPDEREREENAAEDWEVNNDPYSDDEKDQMGSSEFFKDND</sequence>
<evidence type="ECO:0000313" key="2">
    <source>
        <dbReference type="EMBL" id="CUV28857.1"/>
    </source>
</evidence>
<protein>
    <submittedName>
        <fullName evidence="2">Uncharacterized protein</fullName>
    </submittedName>
</protein>
<accession>A0A0S4V468</accession>
<gene>
    <name evidence="2" type="ORF">RUN1985_v1_290007</name>
</gene>
<dbReference type="EMBL" id="LN899824">
    <property type="protein sequence ID" value="CUV28857.1"/>
    <property type="molecule type" value="Genomic_DNA"/>
</dbReference>